<keyword evidence="2" id="KW-1185">Reference proteome</keyword>
<accession>A0ACB8W9T2</accession>
<dbReference type="Proteomes" id="UP000831701">
    <property type="component" value="Chromosome 13"/>
</dbReference>
<comment type="caution">
    <text evidence="1">The sequence shown here is derived from an EMBL/GenBank/DDBJ whole genome shotgun (WGS) entry which is preliminary data.</text>
</comment>
<sequence length="246" mass="27900">MSPKRKNTASGVVTFHAPFPASLLKSEECVVDAASCRKSMSPPTSRTRSAGKCAKAGRNRGEASPSGPQPDTRQDRLSRTSLRRLQAKMEAENQQAKEIIRPFLDTENGIVKLFCRIVSSWKELERFLSQREVTELRRRELLHKFWTERVWFPLQRRVEEHTSSRSPAEAKRRQSLYNHYLLHCNTKHQKAKLLQGFKLPQSDRPFSESLMSQADTLLQASSNYPGSASRTAKTPADDETGGRKSS</sequence>
<protein>
    <submittedName>
        <fullName evidence="1">Uncharacterized protein</fullName>
    </submittedName>
</protein>
<organism evidence="1 2">
    <name type="scientific">Scortum barcoo</name>
    <name type="common">barcoo grunter</name>
    <dbReference type="NCBI Taxonomy" id="214431"/>
    <lineage>
        <taxon>Eukaryota</taxon>
        <taxon>Metazoa</taxon>
        <taxon>Chordata</taxon>
        <taxon>Craniata</taxon>
        <taxon>Vertebrata</taxon>
        <taxon>Euteleostomi</taxon>
        <taxon>Actinopterygii</taxon>
        <taxon>Neopterygii</taxon>
        <taxon>Teleostei</taxon>
        <taxon>Neoteleostei</taxon>
        <taxon>Acanthomorphata</taxon>
        <taxon>Eupercaria</taxon>
        <taxon>Centrarchiformes</taxon>
        <taxon>Terapontoidei</taxon>
        <taxon>Terapontidae</taxon>
        <taxon>Scortum</taxon>
    </lineage>
</organism>
<gene>
    <name evidence="1" type="ORF">L3Q82_011173</name>
</gene>
<name>A0ACB8W9T2_9TELE</name>
<evidence type="ECO:0000313" key="2">
    <source>
        <dbReference type="Proteomes" id="UP000831701"/>
    </source>
</evidence>
<proteinExistence type="predicted"/>
<reference evidence="1" key="1">
    <citation type="submission" date="2022-04" db="EMBL/GenBank/DDBJ databases">
        <title>Jade perch genome.</title>
        <authorList>
            <person name="Chao B."/>
        </authorList>
    </citation>
    <scope>NUCLEOTIDE SEQUENCE</scope>
    <source>
        <strain evidence="1">CB-2022</strain>
    </source>
</reference>
<evidence type="ECO:0000313" key="1">
    <source>
        <dbReference type="EMBL" id="KAI3364374.1"/>
    </source>
</evidence>
<feature type="non-terminal residue" evidence="1">
    <location>
        <position position="246"/>
    </location>
</feature>
<dbReference type="EMBL" id="CM041543">
    <property type="protein sequence ID" value="KAI3364374.1"/>
    <property type="molecule type" value="Genomic_DNA"/>
</dbReference>